<reference evidence="8 9" key="1">
    <citation type="submission" date="2018-08" db="EMBL/GenBank/DDBJ databases">
        <title>Genomic Encyclopedia of Type Strains, Phase IV (KMG-IV): sequencing the most valuable type-strain genomes for metagenomic binning, comparative biology and taxonomic classification.</title>
        <authorList>
            <person name="Goeker M."/>
        </authorList>
    </citation>
    <scope>NUCLEOTIDE SEQUENCE [LARGE SCALE GENOMIC DNA]</scope>
    <source>
        <strain evidence="8 9">BW863</strain>
    </source>
</reference>
<evidence type="ECO:0000313" key="9">
    <source>
        <dbReference type="Proteomes" id="UP000256900"/>
    </source>
</evidence>
<dbReference type="PIRSF" id="PIRSF004846">
    <property type="entry name" value="ModA"/>
    <property type="match status" value="1"/>
</dbReference>
<feature type="chain" id="PRO_5017662191" evidence="7">
    <location>
        <begin position="28"/>
        <end position="265"/>
    </location>
</feature>
<evidence type="ECO:0000256" key="5">
    <source>
        <dbReference type="ARBA" id="ARBA00062515"/>
    </source>
</evidence>
<evidence type="ECO:0000256" key="7">
    <source>
        <dbReference type="SAM" id="SignalP"/>
    </source>
</evidence>
<feature type="signal peptide" evidence="7">
    <location>
        <begin position="1"/>
        <end position="27"/>
    </location>
</feature>
<evidence type="ECO:0000256" key="2">
    <source>
        <dbReference type="ARBA" id="ARBA00022505"/>
    </source>
</evidence>
<evidence type="ECO:0000256" key="6">
    <source>
        <dbReference type="PIRSR" id="PIRSR004846-1"/>
    </source>
</evidence>
<sequence>MFISVRRLAAISALTFLALTPADGAGAQTSGKLVVFAAASLATALNAIQPIFVKEKGQATVISYGSSGVLAKQIEQGAPADVFISADTKWVDYLQKKNLLAPHTRRNLLGNDLVLVEPADGKTKLDIKPGFDLAKLTGDGKIAVCTVASCPAGIYAKEAFTKLGVWSAVEPKLAQANNVRDALALVARGEAKYGVVYGTDAKAEPKVRVVAIFPADSHSPIVYPVVVVASSKNANAAVFEAFLTSQAATKILTDQGFEFLLKKGE</sequence>
<dbReference type="Pfam" id="PF13531">
    <property type="entry name" value="SBP_bac_11"/>
    <property type="match status" value="1"/>
</dbReference>
<keyword evidence="9" id="KW-1185">Reference proteome</keyword>
<dbReference type="GO" id="GO:0015689">
    <property type="term" value="P:molybdate ion transport"/>
    <property type="evidence" value="ECO:0007669"/>
    <property type="project" value="InterPro"/>
</dbReference>
<proteinExistence type="inferred from homology"/>
<gene>
    <name evidence="8" type="ORF">DES32_2125</name>
</gene>
<dbReference type="GO" id="GO:0030973">
    <property type="term" value="F:molybdate ion binding"/>
    <property type="evidence" value="ECO:0007669"/>
    <property type="project" value="TreeGrafter"/>
</dbReference>
<feature type="binding site" evidence="6">
    <location>
        <position position="197"/>
    </location>
    <ligand>
        <name>molybdate</name>
        <dbReference type="ChEBI" id="CHEBI:36264"/>
    </ligand>
</feature>
<organism evidence="8 9">
    <name type="scientific">Methylovirgula ligni</name>
    <dbReference type="NCBI Taxonomy" id="569860"/>
    <lineage>
        <taxon>Bacteria</taxon>
        <taxon>Pseudomonadati</taxon>
        <taxon>Pseudomonadota</taxon>
        <taxon>Alphaproteobacteria</taxon>
        <taxon>Hyphomicrobiales</taxon>
        <taxon>Beijerinckiaceae</taxon>
        <taxon>Methylovirgula</taxon>
    </lineage>
</organism>
<dbReference type="InterPro" id="IPR005950">
    <property type="entry name" value="ModA"/>
</dbReference>
<dbReference type="FunFam" id="3.40.190.10:FF:000035">
    <property type="entry name" value="Molybdate ABC transporter substrate-binding protein"/>
    <property type="match status" value="1"/>
</dbReference>
<dbReference type="Gene3D" id="3.40.190.10">
    <property type="entry name" value="Periplasmic binding protein-like II"/>
    <property type="match status" value="2"/>
</dbReference>
<keyword evidence="4 7" id="KW-0732">Signal</keyword>
<comment type="similarity">
    <text evidence="1">Belongs to the bacterial solute-binding protein ModA family.</text>
</comment>
<dbReference type="NCBIfam" id="TIGR01256">
    <property type="entry name" value="modA"/>
    <property type="match status" value="1"/>
</dbReference>
<dbReference type="InterPro" id="IPR050682">
    <property type="entry name" value="ModA/WtpA"/>
</dbReference>
<dbReference type="NCBIfam" id="NF007958">
    <property type="entry name" value="PRK10677.1"/>
    <property type="match status" value="1"/>
</dbReference>
<feature type="binding site" evidence="6">
    <location>
        <position position="40"/>
    </location>
    <ligand>
        <name>molybdate</name>
        <dbReference type="ChEBI" id="CHEBI:36264"/>
    </ligand>
</feature>
<protein>
    <submittedName>
        <fullName evidence="8">Molybdate transport system substrate-binding protein</fullName>
    </submittedName>
</protein>
<accession>A0A3D9YU12</accession>
<keyword evidence="2 6" id="KW-0500">Molybdenum</keyword>
<evidence type="ECO:0000256" key="1">
    <source>
        <dbReference type="ARBA" id="ARBA00009175"/>
    </source>
</evidence>
<dbReference type="AlphaFoldDB" id="A0A3D9YU12"/>
<name>A0A3D9YU12_9HYPH</name>
<dbReference type="GO" id="GO:1901359">
    <property type="term" value="F:tungstate binding"/>
    <property type="evidence" value="ECO:0007669"/>
    <property type="project" value="UniProtKB-ARBA"/>
</dbReference>
<comment type="caution">
    <text evidence="8">The sequence shown here is derived from an EMBL/GenBank/DDBJ whole genome shotgun (WGS) entry which is preliminary data.</text>
</comment>
<comment type="subunit">
    <text evidence="5">The complex is composed of two ATP-binding proteins (ModC), two transmembrane proteins (ModB) and a solute-binding protein (ModA).</text>
</comment>
<evidence type="ECO:0000256" key="4">
    <source>
        <dbReference type="ARBA" id="ARBA00022729"/>
    </source>
</evidence>
<dbReference type="Proteomes" id="UP000256900">
    <property type="component" value="Unassembled WGS sequence"/>
</dbReference>
<evidence type="ECO:0000256" key="3">
    <source>
        <dbReference type="ARBA" id="ARBA00022723"/>
    </source>
</evidence>
<dbReference type="PANTHER" id="PTHR30632:SF17">
    <property type="entry name" value="MOLYBDATE-BINDING PROTEIN MODA"/>
    <property type="match status" value="1"/>
</dbReference>
<dbReference type="EMBL" id="QUMO01000003">
    <property type="protein sequence ID" value="REF86080.1"/>
    <property type="molecule type" value="Genomic_DNA"/>
</dbReference>
<feature type="binding site" evidence="6">
    <location>
        <position position="179"/>
    </location>
    <ligand>
        <name>molybdate</name>
        <dbReference type="ChEBI" id="CHEBI:36264"/>
    </ligand>
</feature>
<dbReference type="SUPFAM" id="SSF53850">
    <property type="entry name" value="Periplasmic binding protein-like II"/>
    <property type="match status" value="1"/>
</dbReference>
<evidence type="ECO:0000313" key="8">
    <source>
        <dbReference type="EMBL" id="REF86080.1"/>
    </source>
</evidence>
<dbReference type="CDD" id="cd13536">
    <property type="entry name" value="PBP2_EcModA"/>
    <property type="match status" value="1"/>
</dbReference>
<dbReference type="GO" id="GO:0030288">
    <property type="term" value="C:outer membrane-bounded periplasmic space"/>
    <property type="evidence" value="ECO:0007669"/>
    <property type="project" value="TreeGrafter"/>
</dbReference>
<dbReference type="PANTHER" id="PTHR30632">
    <property type="entry name" value="MOLYBDATE-BINDING PERIPLASMIC PROTEIN"/>
    <property type="match status" value="1"/>
</dbReference>
<keyword evidence="3 6" id="KW-0479">Metal-binding</keyword>
<feature type="binding site" evidence="6">
    <location>
        <position position="152"/>
    </location>
    <ligand>
        <name>molybdate</name>
        <dbReference type="ChEBI" id="CHEBI:36264"/>
    </ligand>
</feature>
<feature type="binding site" evidence="6">
    <location>
        <position position="67"/>
    </location>
    <ligand>
        <name>molybdate</name>
        <dbReference type="ChEBI" id="CHEBI:36264"/>
    </ligand>
</feature>
<dbReference type="GO" id="GO:0046872">
    <property type="term" value="F:metal ion binding"/>
    <property type="evidence" value="ECO:0007669"/>
    <property type="project" value="UniProtKB-KW"/>
</dbReference>